<gene>
    <name evidence="7" type="ORF">NFG57_02535</name>
</gene>
<keyword evidence="4 5" id="KW-0732">Signal</keyword>
<dbReference type="Pfam" id="PF00496">
    <property type="entry name" value="SBP_bac_5"/>
    <property type="match status" value="1"/>
</dbReference>
<dbReference type="EMBL" id="CP098828">
    <property type="protein sequence ID" value="XBO75681.1"/>
    <property type="molecule type" value="Genomic_DNA"/>
</dbReference>
<dbReference type="PANTHER" id="PTHR30290:SF10">
    <property type="entry name" value="PERIPLASMIC OLIGOPEPTIDE-BINDING PROTEIN-RELATED"/>
    <property type="match status" value="1"/>
</dbReference>
<dbReference type="PIRSF" id="PIRSF002741">
    <property type="entry name" value="MppA"/>
    <property type="match status" value="1"/>
</dbReference>
<feature type="domain" description="Solute-binding protein family 5" evidence="6">
    <location>
        <begin position="77"/>
        <end position="465"/>
    </location>
</feature>
<organism evidence="7">
    <name type="scientific">Halomonas sp. H10-59</name>
    <dbReference type="NCBI Taxonomy" id="2950874"/>
    <lineage>
        <taxon>Bacteria</taxon>
        <taxon>Pseudomonadati</taxon>
        <taxon>Pseudomonadota</taxon>
        <taxon>Gammaproteobacteria</taxon>
        <taxon>Oceanospirillales</taxon>
        <taxon>Halomonadaceae</taxon>
        <taxon>Halomonas</taxon>
    </lineage>
</organism>
<evidence type="ECO:0000256" key="1">
    <source>
        <dbReference type="ARBA" id="ARBA00004196"/>
    </source>
</evidence>
<evidence type="ECO:0000313" key="7">
    <source>
        <dbReference type="EMBL" id="XBO75681.1"/>
    </source>
</evidence>
<proteinExistence type="inferred from homology"/>
<sequence length="543" mass="60929">MIAIRARWARRLALASGLTLSSLAAAISAPAMAETLDLGVTGELASFDTSQISGGVWESQILMDVYEGLVKNAPDGEILPGMATDWEVSEDGKTYTFTLREDARWSDGEPVTAEDFVFGWRHLLDPANASKYAYMLYPVVNAREVNTGELPLEELGVESRDDGRTFVVQLTQPTPYFLQLLTHYTGYPQPQHTFEAYGRDYVDLDNIVTNGAFTPTEWISQSRITVAKNPEYYEADQVALDGVRYHTIEDRNAGVSRFRAGELDIMREYSSSMYPLLKEEIPEATHMATYLGSYYYVFNHRDGHPTADPRVREALNMAVRRDVIAQQIMGGTFQKSLSFVPDGIDHYQVQNTSFEDADGNDITDDMNARMARAKQLLEEAGYSQESPLELRLRYNTTDEHKKIAVAVSSMWRPLGVEVELVNAEATVHYQTIAEGDFDVARAGWIADYNDAENFLALLRSGVGNNYGAYANEEFDALYDQAAATLDLDERKAVMESAEALAMDDDALIPMLYYVSRNLVNPKISGWEDNIEDDHPSRWISFDE</sequence>
<dbReference type="FunFam" id="3.90.76.10:FF:000001">
    <property type="entry name" value="Oligopeptide ABC transporter substrate-binding protein"/>
    <property type="match status" value="1"/>
</dbReference>
<dbReference type="GO" id="GO:0043190">
    <property type="term" value="C:ATP-binding cassette (ABC) transporter complex"/>
    <property type="evidence" value="ECO:0007669"/>
    <property type="project" value="InterPro"/>
</dbReference>
<dbReference type="RefSeq" id="WP_287163291.1">
    <property type="nucleotide sequence ID" value="NZ_CP098828.1"/>
</dbReference>
<dbReference type="GO" id="GO:1904680">
    <property type="term" value="F:peptide transmembrane transporter activity"/>
    <property type="evidence" value="ECO:0007669"/>
    <property type="project" value="TreeGrafter"/>
</dbReference>
<protein>
    <submittedName>
        <fullName evidence="7">Peptide ABC transporter substrate-binding protein</fullName>
    </submittedName>
</protein>
<evidence type="ECO:0000256" key="2">
    <source>
        <dbReference type="ARBA" id="ARBA00005695"/>
    </source>
</evidence>
<dbReference type="Gene3D" id="3.10.105.10">
    <property type="entry name" value="Dipeptide-binding Protein, Domain 3"/>
    <property type="match status" value="1"/>
</dbReference>
<reference evidence="7" key="1">
    <citation type="submission" date="2022-06" db="EMBL/GenBank/DDBJ databases">
        <title>A novel DMS-producing enzyme.</title>
        <authorList>
            <person name="Zhang Y."/>
        </authorList>
    </citation>
    <scope>NUCLEOTIDE SEQUENCE</scope>
    <source>
        <strain evidence="7">H10-59</strain>
    </source>
</reference>
<dbReference type="InterPro" id="IPR030678">
    <property type="entry name" value="Peptide/Ni-bd"/>
</dbReference>
<comment type="subcellular location">
    <subcellularLocation>
        <location evidence="1">Cell envelope</location>
    </subcellularLocation>
</comment>
<evidence type="ECO:0000256" key="4">
    <source>
        <dbReference type="ARBA" id="ARBA00022729"/>
    </source>
</evidence>
<feature type="chain" id="PRO_5043571423" evidence="5">
    <location>
        <begin position="34"/>
        <end position="543"/>
    </location>
</feature>
<keyword evidence="3" id="KW-0813">Transport</keyword>
<evidence type="ECO:0000256" key="3">
    <source>
        <dbReference type="ARBA" id="ARBA00022448"/>
    </source>
</evidence>
<evidence type="ECO:0000259" key="6">
    <source>
        <dbReference type="Pfam" id="PF00496"/>
    </source>
</evidence>
<dbReference type="PANTHER" id="PTHR30290">
    <property type="entry name" value="PERIPLASMIC BINDING COMPONENT OF ABC TRANSPORTER"/>
    <property type="match status" value="1"/>
</dbReference>
<dbReference type="SUPFAM" id="SSF53850">
    <property type="entry name" value="Periplasmic binding protein-like II"/>
    <property type="match status" value="1"/>
</dbReference>
<evidence type="ECO:0000256" key="5">
    <source>
        <dbReference type="SAM" id="SignalP"/>
    </source>
</evidence>
<dbReference type="AlphaFoldDB" id="A0AAU7KVM2"/>
<name>A0AAU7KVM2_9GAMM</name>
<dbReference type="CDD" id="cd08504">
    <property type="entry name" value="PBP2_OppA"/>
    <property type="match status" value="1"/>
</dbReference>
<dbReference type="GO" id="GO:0015833">
    <property type="term" value="P:peptide transport"/>
    <property type="evidence" value="ECO:0007669"/>
    <property type="project" value="TreeGrafter"/>
</dbReference>
<accession>A0AAU7KVM2</accession>
<dbReference type="InterPro" id="IPR039424">
    <property type="entry name" value="SBP_5"/>
</dbReference>
<dbReference type="InterPro" id="IPR000914">
    <property type="entry name" value="SBP_5_dom"/>
</dbReference>
<dbReference type="GO" id="GO:0030288">
    <property type="term" value="C:outer membrane-bounded periplasmic space"/>
    <property type="evidence" value="ECO:0007669"/>
    <property type="project" value="TreeGrafter"/>
</dbReference>
<comment type="similarity">
    <text evidence="2">Belongs to the bacterial solute-binding protein 5 family.</text>
</comment>
<dbReference type="Gene3D" id="3.40.190.10">
    <property type="entry name" value="Periplasmic binding protein-like II"/>
    <property type="match status" value="1"/>
</dbReference>
<feature type="signal peptide" evidence="5">
    <location>
        <begin position="1"/>
        <end position="33"/>
    </location>
</feature>
<dbReference type="Gene3D" id="3.90.76.10">
    <property type="entry name" value="Dipeptide-binding Protein, Domain 1"/>
    <property type="match status" value="1"/>
</dbReference>